<organism evidence="2 3">
    <name type="scientific">Cyclotella cryptica</name>
    <dbReference type="NCBI Taxonomy" id="29204"/>
    <lineage>
        <taxon>Eukaryota</taxon>
        <taxon>Sar</taxon>
        <taxon>Stramenopiles</taxon>
        <taxon>Ochrophyta</taxon>
        <taxon>Bacillariophyta</taxon>
        <taxon>Coscinodiscophyceae</taxon>
        <taxon>Thalassiosirophycidae</taxon>
        <taxon>Stephanodiscales</taxon>
        <taxon>Stephanodiscaceae</taxon>
        <taxon>Cyclotella</taxon>
    </lineage>
</organism>
<feature type="region of interest" description="Disordered" evidence="1">
    <location>
        <begin position="899"/>
        <end position="1012"/>
    </location>
</feature>
<evidence type="ECO:0000313" key="2">
    <source>
        <dbReference type="EMBL" id="KAL3797118.1"/>
    </source>
</evidence>
<accession>A0ABD3Q9Y3</accession>
<evidence type="ECO:0000256" key="1">
    <source>
        <dbReference type="SAM" id="MobiDB-lite"/>
    </source>
</evidence>
<feature type="compositionally biased region" description="Polar residues" evidence="1">
    <location>
        <begin position="72"/>
        <end position="84"/>
    </location>
</feature>
<feature type="region of interest" description="Disordered" evidence="1">
    <location>
        <begin position="451"/>
        <end position="475"/>
    </location>
</feature>
<feature type="region of interest" description="Disordered" evidence="1">
    <location>
        <begin position="1"/>
        <end position="96"/>
    </location>
</feature>
<feature type="compositionally biased region" description="Polar residues" evidence="1">
    <location>
        <begin position="947"/>
        <end position="958"/>
    </location>
</feature>
<feature type="compositionally biased region" description="Polar residues" evidence="1">
    <location>
        <begin position="174"/>
        <end position="186"/>
    </location>
</feature>
<dbReference type="Proteomes" id="UP001516023">
    <property type="component" value="Unassembled WGS sequence"/>
</dbReference>
<feature type="region of interest" description="Disordered" evidence="1">
    <location>
        <begin position="539"/>
        <end position="569"/>
    </location>
</feature>
<feature type="compositionally biased region" description="Basic residues" evidence="1">
    <location>
        <begin position="276"/>
        <end position="297"/>
    </location>
</feature>
<feature type="compositionally biased region" description="Polar residues" evidence="1">
    <location>
        <begin position="692"/>
        <end position="703"/>
    </location>
</feature>
<feature type="compositionally biased region" description="Polar residues" evidence="1">
    <location>
        <begin position="194"/>
        <end position="204"/>
    </location>
</feature>
<name>A0ABD3Q9Y3_9STRA</name>
<evidence type="ECO:0000313" key="3">
    <source>
        <dbReference type="Proteomes" id="UP001516023"/>
    </source>
</evidence>
<dbReference type="AlphaFoldDB" id="A0ABD3Q9Y3"/>
<proteinExistence type="predicted"/>
<feature type="compositionally biased region" description="Basic and acidic residues" evidence="1">
    <location>
        <begin position="963"/>
        <end position="974"/>
    </location>
</feature>
<feature type="compositionally biased region" description="Polar residues" evidence="1">
    <location>
        <begin position="619"/>
        <end position="628"/>
    </location>
</feature>
<feature type="compositionally biased region" description="Acidic residues" evidence="1">
    <location>
        <begin position="606"/>
        <end position="616"/>
    </location>
</feature>
<feature type="compositionally biased region" description="Low complexity" evidence="1">
    <location>
        <begin position="237"/>
        <end position="250"/>
    </location>
</feature>
<reference evidence="2 3" key="1">
    <citation type="journal article" date="2020" name="G3 (Bethesda)">
        <title>Improved Reference Genome for Cyclotella cryptica CCMP332, a Model for Cell Wall Morphogenesis, Salinity Adaptation, and Lipid Production in Diatoms (Bacillariophyta).</title>
        <authorList>
            <person name="Roberts W.R."/>
            <person name="Downey K.M."/>
            <person name="Ruck E.C."/>
            <person name="Traller J.C."/>
            <person name="Alverson A.J."/>
        </authorList>
    </citation>
    <scope>NUCLEOTIDE SEQUENCE [LARGE SCALE GENOMIC DNA]</scope>
    <source>
        <strain evidence="2 3">CCMP332</strain>
    </source>
</reference>
<keyword evidence="3" id="KW-1185">Reference proteome</keyword>
<protein>
    <submittedName>
        <fullName evidence="2">Uncharacterized protein</fullName>
    </submittedName>
</protein>
<feature type="region of interest" description="Disordered" evidence="1">
    <location>
        <begin position="800"/>
        <end position="865"/>
    </location>
</feature>
<feature type="compositionally biased region" description="Basic residues" evidence="1">
    <location>
        <begin position="52"/>
        <end position="65"/>
    </location>
</feature>
<feature type="compositionally biased region" description="Low complexity" evidence="1">
    <location>
        <begin position="25"/>
        <end position="51"/>
    </location>
</feature>
<feature type="compositionally biased region" description="Basic and acidic residues" evidence="1">
    <location>
        <begin position="644"/>
        <end position="682"/>
    </location>
</feature>
<comment type="caution">
    <text evidence="2">The sequence shown here is derived from an EMBL/GenBank/DDBJ whole genome shotgun (WGS) entry which is preliminary data.</text>
</comment>
<sequence>MIQSRSPPGQPRRPSTHEGMAEMKQGPQQSPQQQQQHGHIMQSRTTSTSHGVRSRSNGRRGRRYTQLHDDASASSSNYEQFRQQKQMRKRSSLSDQYASHDFNNSASLCQMVNEDLMDENGRCIRHAGIELCRRENDLWRVLLQDCPLCSMDVGGNGHGGRAAASNGGAAANAHTKNNAGGNVTSGRTKKGAESSLQTATTSPLSEEEECKSWTLSDASTSDDDGGRSTKGARGKHQSQQQQDQQQQQEQQPPPPPRKKTDKYNDSSSKSSNEKKEKKKKSSKRDKTRNASRSKRSGRNNQVASLKELGRKLAMENSASATTTTAAAGTGAGAGAGAGMNNPDDEVSMGADSINPIHVAKNTSSQNAQHTHQQQQQQQHHPPPPPRRLTSGGSDLRSLSTKELSELRRVRKAAAAAAAAAATIASIEGTRQHTQGKVMDEASELISRMTKISSSDANTETRKRNSRKKSATAAAANNIGSPHVAASTIRDETEAILGAAAEARARVLSRRNKLLGNSSQDLGISYNDDAVRINAHVLGGNRRGGSEGNVTEEEMKTDDGGRGRGRGDDDILGAAAEIRLRARRSLSRSRERVKAASMFCGETPTDYGDEDEEENDGNETVATTQSKRSILNPHGLSVQPQAPSVERRSQSRGKERHPADDWNEDDRHNHFEGTSHSHATERRPRSRNRRDSQVSGLENNNVSSAEALINRRREMRQRIAERQSNVVKRHGRSFNELDQSEKAGVDHLADAMLNEWNSVTDEKVRRSSKEARDADKGRRGRSRSVVRDGLSKIRSASLSAFRKSITSSHGAREEDNGTVDTGRRSTQSSTSILSRLKKKKQVRSLSRSRSVASEFDARSDSKSDSFALQPGGAFASSEDEVKSSAGSILQRFSLSKSKNDQVRSLSRGSFRDSGANSEIHASNGADAWMTEESARSSLMSRLSKTKQSKGTVRSLSRNGSIDGEMGHNDIHETTKSESFAMNHGTAWAFEDNDEMHLSNRFSKRSPGRRNPFD</sequence>
<gene>
    <name evidence="2" type="ORF">HJC23_000456</name>
</gene>
<feature type="compositionally biased region" description="Basic and acidic residues" evidence="1">
    <location>
        <begin position="759"/>
        <end position="776"/>
    </location>
</feature>
<feature type="compositionally biased region" description="Low complexity" evidence="1">
    <location>
        <begin position="368"/>
        <end position="379"/>
    </location>
</feature>
<feature type="region of interest" description="Disordered" evidence="1">
    <location>
        <begin position="583"/>
        <end position="706"/>
    </location>
</feature>
<feature type="region of interest" description="Disordered" evidence="1">
    <location>
        <begin position="759"/>
        <end position="787"/>
    </location>
</feature>
<feature type="compositionally biased region" description="Low complexity" evidence="1">
    <location>
        <begin position="161"/>
        <end position="173"/>
    </location>
</feature>
<dbReference type="EMBL" id="JABMIG020000057">
    <property type="protein sequence ID" value="KAL3797118.1"/>
    <property type="molecule type" value="Genomic_DNA"/>
</dbReference>
<feature type="region of interest" description="Disordered" evidence="1">
    <location>
        <begin position="159"/>
        <end position="396"/>
    </location>
</feature>
<feature type="compositionally biased region" description="Basic and acidic residues" evidence="1">
    <location>
        <begin position="552"/>
        <end position="568"/>
    </location>
</feature>